<dbReference type="STRING" id="2903.R1BC82"/>
<reference evidence="3" key="2">
    <citation type="submission" date="2024-10" db="UniProtKB">
        <authorList>
            <consortium name="EnsemblProtists"/>
        </authorList>
    </citation>
    <scope>IDENTIFICATION</scope>
</reference>
<dbReference type="GeneID" id="17253249"/>
<feature type="region of interest" description="Disordered" evidence="1">
    <location>
        <begin position="344"/>
        <end position="384"/>
    </location>
</feature>
<feature type="region of interest" description="Disordered" evidence="1">
    <location>
        <begin position="272"/>
        <end position="301"/>
    </location>
</feature>
<protein>
    <recommendedName>
        <fullName evidence="2">Pus10 N-terminal eukaryotes domain-containing protein</fullName>
    </recommendedName>
</protein>
<feature type="region of interest" description="Disordered" evidence="1">
    <location>
        <begin position="401"/>
        <end position="427"/>
    </location>
</feature>
<feature type="region of interest" description="Disordered" evidence="1">
    <location>
        <begin position="158"/>
        <end position="203"/>
    </location>
</feature>
<dbReference type="Gene3D" id="3.30.70.2510">
    <property type="match status" value="1"/>
</dbReference>
<feature type="compositionally biased region" description="Gly residues" evidence="1">
    <location>
        <begin position="176"/>
        <end position="201"/>
    </location>
</feature>
<dbReference type="PaxDb" id="2903-EOD07343"/>
<sequence length="427" mass="43501">MGSTACQLCTLRLSGTRTAGEYGQASAEAAADTPVCSLCLGTLEERTLDAACRAVAEAAVAYEVTQFTLNIQLPSSMLVRERAAKLKPSPADAAAAAADSAAATRADIVDIKEALRWALMDRLARATGLASATDAALQISVLVRRPCAEEAMADLDLLRPLLPPPPRSRPKRKWGRGGGRGGETAGGQGGEAGGGRGGEAGGAEAADSIRSVLKALSSERADQLLRASALCPPQPPSRPNVLSVSVEHAAVFLGGRYLKLSRQLPQTAWIIDGERLPPSPPPPSPPPPSPPPPSPPPAALLTRALPYANKKGVRKCPSSVEEIIAAPVLKAFGAASLKFHSDFTRTHSSAPTSSKPSSSSAASSSGSRPPSAGGQRYAANGPMGSALSALRTGWKAASSSAARSVCSGVGPPRLSAVTSVSSSSTSS</sequence>
<dbReference type="KEGG" id="ehx:EMIHUDRAFT_97136"/>
<dbReference type="GO" id="GO:0031119">
    <property type="term" value="P:tRNA pseudouridine synthesis"/>
    <property type="evidence" value="ECO:0007669"/>
    <property type="project" value="TreeGrafter"/>
</dbReference>
<keyword evidence="4" id="KW-1185">Reference proteome</keyword>
<dbReference type="InterPro" id="IPR048742">
    <property type="entry name" value="Pus10_N_euk"/>
</dbReference>
<dbReference type="HOGENOM" id="CLU_052918_0_0_1"/>
<dbReference type="eggNOG" id="KOG2364">
    <property type="taxonomic scope" value="Eukaryota"/>
</dbReference>
<feature type="compositionally biased region" description="Pro residues" evidence="1">
    <location>
        <begin position="277"/>
        <end position="298"/>
    </location>
</feature>
<dbReference type="EnsemblProtists" id="EOD07343">
    <property type="protein sequence ID" value="EOD07343"/>
    <property type="gene ID" value="EMIHUDRAFT_97136"/>
</dbReference>
<dbReference type="PANTHER" id="PTHR21568:SF0">
    <property type="entry name" value="TRNA PSEUDOURIDINE SYNTHASE PUS10"/>
    <property type="match status" value="1"/>
</dbReference>
<dbReference type="InterPro" id="IPR039894">
    <property type="entry name" value="Pus10-like"/>
</dbReference>
<feature type="compositionally biased region" description="Low complexity" evidence="1">
    <location>
        <begin position="415"/>
        <end position="427"/>
    </location>
</feature>
<evidence type="ECO:0000313" key="3">
    <source>
        <dbReference type="EnsemblProtists" id="EOD07343"/>
    </source>
</evidence>
<dbReference type="GO" id="GO:0009982">
    <property type="term" value="F:pseudouridine synthase activity"/>
    <property type="evidence" value="ECO:0007669"/>
    <property type="project" value="TreeGrafter"/>
</dbReference>
<feature type="domain" description="Pus10 N-terminal eukaryotes" evidence="2">
    <location>
        <begin position="36"/>
        <end position="149"/>
    </location>
</feature>
<proteinExistence type="predicted"/>
<dbReference type="Proteomes" id="UP000013827">
    <property type="component" value="Unassembled WGS sequence"/>
</dbReference>
<name>A0A0D3I7V8_EMIH1</name>
<dbReference type="OMA" id="DFTRTHS"/>
<dbReference type="AlphaFoldDB" id="A0A0D3I7V8"/>
<reference evidence="4" key="1">
    <citation type="journal article" date="2013" name="Nature">
        <title>Pan genome of the phytoplankton Emiliania underpins its global distribution.</title>
        <authorList>
            <person name="Read B.A."/>
            <person name="Kegel J."/>
            <person name="Klute M.J."/>
            <person name="Kuo A."/>
            <person name="Lefebvre S.C."/>
            <person name="Maumus F."/>
            <person name="Mayer C."/>
            <person name="Miller J."/>
            <person name="Monier A."/>
            <person name="Salamov A."/>
            <person name="Young J."/>
            <person name="Aguilar M."/>
            <person name="Claverie J.M."/>
            <person name="Frickenhaus S."/>
            <person name="Gonzalez K."/>
            <person name="Herman E.K."/>
            <person name="Lin Y.C."/>
            <person name="Napier J."/>
            <person name="Ogata H."/>
            <person name="Sarno A.F."/>
            <person name="Shmutz J."/>
            <person name="Schroeder D."/>
            <person name="de Vargas C."/>
            <person name="Verret F."/>
            <person name="von Dassow P."/>
            <person name="Valentin K."/>
            <person name="Van de Peer Y."/>
            <person name="Wheeler G."/>
            <person name="Dacks J.B."/>
            <person name="Delwiche C.F."/>
            <person name="Dyhrman S.T."/>
            <person name="Glockner G."/>
            <person name="John U."/>
            <person name="Richards T."/>
            <person name="Worden A.Z."/>
            <person name="Zhang X."/>
            <person name="Grigoriev I.V."/>
            <person name="Allen A.E."/>
            <person name="Bidle K."/>
            <person name="Borodovsky M."/>
            <person name="Bowler C."/>
            <person name="Brownlee C."/>
            <person name="Cock J.M."/>
            <person name="Elias M."/>
            <person name="Gladyshev V.N."/>
            <person name="Groth M."/>
            <person name="Guda C."/>
            <person name="Hadaegh A."/>
            <person name="Iglesias-Rodriguez M.D."/>
            <person name="Jenkins J."/>
            <person name="Jones B.M."/>
            <person name="Lawson T."/>
            <person name="Leese F."/>
            <person name="Lindquist E."/>
            <person name="Lobanov A."/>
            <person name="Lomsadze A."/>
            <person name="Malik S.B."/>
            <person name="Marsh M.E."/>
            <person name="Mackinder L."/>
            <person name="Mock T."/>
            <person name="Mueller-Roeber B."/>
            <person name="Pagarete A."/>
            <person name="Parker M."/>
            <person name="Probert I."/>
            <person name="Quesneville H."/>
            <person name="Raines C."/>
            <person name="Rensing S.A."/>
            <person name="Riano-Pachon D.M."/>
            <person name="Richier S."/>
            <person name="Rokitta S."/>
            <person name="Shiraiwa Y."/>
            <person name="Soanes D.M."/>
            <person name="van der Giezen M."/>
            <person name="Wahlund T.M."/>
            <person name="Williams B."/>
            <person name="Wilson W."/>
            <person name="Wolfe G."/>
            <person name="Wurch L.L."/>
        </authorList>
    </citation>
    <scope>NUCLEOTIDE SEQUENCE</scope>
</reference>
<dbReference type="PANTHER" id="PTHR21568">
    <property type="entry name" value="TRNA PSEUDOURIDINE SYNTHASE PUS10"/>
    <property type="match status" value="1"/>
</dbReference>
<evidence type="ECO:0000256" key="1">
    <source>
        <dbReference type="SAM" id="MobiDB-lite"/>
    </source>
</evidence>
<dbReference type="Pfam" id="PF21237">
    <property type="entry name" value="Pus10_N_euk"/>
    <property type="match status" value="1"/>
</dbReference>
<dbReference type="RefSeq" id="XP_005759772.1">
    <property type="nucleotide sequence ID" value="XM_005759715.1"/>
</dbReference>
<feature type="compositionally biased region" description="Low complexity" evidence="1">
    <location>
        <begin position="348"/>
        <end position="372"/>
    </location>
</feature>
<evidence type="ECO:0000259" key="2">
    <source>
        <dbReference type="Pfam" id="PF21237"/>
    </source>
</evidence>
<evidence type="ECO:0000313" key="4">
    <source>
        <dbReference type="Proteomes" id="UP000013827"/>
    </source>
</evidence>
<organism evidence="3 4">
    <name type="scientific">Emiliania huxleyi (strain CCMP1516)</name>
    <dbReference type="NCBI Taxonomy" id="280463"/>
    <lineage>
        <taxon>Eukaryota</taxon>
        <taxon>Haptista</taxon>
        <taxon>Haptophyta</taxon>
        <taxon>Prymnesiophyceae</taxon>
        <taxon>Isochrysidales</taxon>
        <taxon>Noelaerhabdaceae</taxon>
        <taxon>Emiliania</taxon>
    </lineage>
</organism>
<accession>A0A0D3I7V8</accession>